<evidence type="ECO:0000313" key="1">
    <source>
        <dbReference type="EMBL" id="TRX88043.1"/>
    </source>
</evidence>
<protein>
    <submittedName>
        <fullName evidence="1">Uncharacterized protein</fullName>
    </submittedName>
</protein>
<dbReference type="EMBL" id="VFLP01000102">
    <property type="protein sequence ID" value="TRX88043.1"/>
    <property type="molecule type" value="Genomic_DNA"/>
</dbReference>
<dbReference type="Proteomes" id="UP000319160">
    <property type="component" value="Unassembled WGS sequence"/>
</dbReference>
<sequence>MVCQIAKTWSKLSPQRRGEAGKIVGQSDRDEKARFRSTLVQQIRRMFVPLFPQVCALLLSLSSTITTTIIPSHHHTTDTTLAVALSSVRLCSAEW</sequence>
<comment type="caution">
    <text evidence="1">The sequence shown here is derived from an EMBL/GenBank/DDBJ whole genome shotgun (WGS) entry which is preliminary data.</text>
</comment>
<reference evidence="2" key="1">
    <citation type="submission" date="2019-06" db="EMBL/GenBank/DDBJ databases">
        <title>Draft genome sequence of the griseofulvin-producing fungus Xylaria cubensis strain G536.</title>
        <authorList>
            <person name="Mead M.E."/>
            <person name="Raja H.A."/>
            <person name="Steenwyk J.L."/>
            <person name="Knowles S.L."/>
            <person name="Oberlies N.H."/>
            <person name="Rokas A."/>
        </authorList>
    </citation>
    <scope>NUCLEOTIDE SEQUENCE [LARGE SCALE GENOMIC DNA]</scope>
    <source>
        <strain evidence="2">G536</strain>
    </source>
</reference>
<organism evidence="1 2">
    <name type="scientific">Xylaria flabelliformis</name>
    <dbReference type="NCBI Taxonomy" id="2512241"/>
    <lineage>
        <taxon>Eukaryota</taxon>
        <taxon>Fungi</taxon>
        <taxon>Dikarya</taxon>
        <taxon>Ascomycota</taxon>
        <taxon>Pezizomycotina</taxon>
        <taxon>Sordariomycetes</taxon>
        <taxon>Xylariomycetidae</taxon>
        <taxon>Xylariales</taxon>
        <taxon>Xylariaceae</taxon>
        <taxon>Xylaria</taxon>
    </lineage>
</organism>
<evidence type="ECO:0000313" key="2">
    <source>
        <dbReference type="Proteomes" id="UP000319160"/>
    </source>
</evidence>
<accession>A0A553HJE5</accession>
<gene>
    <name evidence="1" type="ORF">FHL15_011045</name>
</gene>
<keyword evidence="2" id="KW-1185">Reference proteome</keyword>
<proteinExistence type="predicted"/>
<name>A0A553HJE5_9PEZI</name>
<dbReference type="AlphaFoldDB" id="A0A553HJE5"/>